<evidence type="ECO:0000256" key="1">
    <source>
        <dbReference type="ARBA" id="ARBA00001933"/>
    </source>
</evidence>
<dbReference type="SUPFAM" id="SSF53686">
    <property type="entry name" value="Tryptophan synthase beta subunit-like PLP-dependent enzymes"/>
    <property type="match status" value="1"/>
</dbReference>
<feature type="domain" description="Tryptophan synthase beta chain-like PALP" evidence="3">
    <location>
        <begin position="26"/>
        <end position="302"/>
    </location>
</feature>
<feature type="region of interest" description="Disordered" evidence="2">
    <location>
        <begin position="441"/>
        <end position="571"/>
    </location>
</feature>
<feature type="compositionally biased region" description="Polar residues" evidence="2">
    <location>
        <begin position="495"/>
        <end position="511"/>
    </location>
</feature>
<dbReference type="EMBL" id="CAJMXA010000557">
    <property type="protein sequence ID" value="CAE6435423.1"/>
    <property type="molecule type" value="Genomic_DNA"/>
</dbReference>
<comment type="cofactor">
    <cofactor evidence="1">
        <name>pyridoxal 5'-phosphate</name>
        <dbReference type="ChEBI" id="CHEBI:597326"/>
    </cofactor>
</comment>
<dbReference type="GO" id="GO:0006535">
    <property type="term" value="P:cysteine biosynthetic process from serine"/>
    <property type="evidence" value="ECO:0007669"/>
    <property type="project" value="InterPro"/>
</dbReference>
<protein>
    <recommendedName>
        <fullName evidence="3">Tryptophan synthase beta chain-like PALP domain-containing protein</fullName>
    </recommendedName>
</protein>
<feature type="compositionally biased region" description="Polar residues" evidence="2">
    <location>
        <begin position="459"/>
        <end position="474"/>
    </location>
</feature>
<dbReference type="PANTHER" id="PTHR10314">
    <property type="entry name" value="CYSTATHIONINE BETA-SYNTHASE"/>
    <property type="match status" value="1"/>
</dbReference>
<dbReference type="AlphaFoldDB" id="A0A8H2XUV3"/>
<dbReference type="Proteomes" id="UP000663853">
    <property type="component" value="Unassembled WGS sequence"/>
</dbReference>
<dbReference type="InterPro" id="IPR001216">
    <property type="entry name" value="P-phosphate_BS"/>
</dbReference>
<dbReference type="CDD" id="cd01561">
    <property type="entry name" value="CBS_like"/>
    <property type="match status" value="1"/>
</dbReference>
<feature type="region of interest" description="Disordered" evidence="2">
    <location>
        <begin position="763"/>
        <end position="850"/>
    </location>
</feature>
<reference evidence="4" key="1">
    <citation type="submission" date="2021-01" db="EMBL/GenBank/DDBJ databases">
        <authorList>
            <person name="Kaushik A."/>
        </authorList>
    </citation>
    <scope>NUCLEOTIDE SEQUENCE</scope>
    <source>
        <strain evidence="4">AG6-10EEA</strain>
    </source>
</reference>
<evidence type="ECO:0000259" key="3">
    <source>
        <dbReference type="Pfam" id="PF00291"/>
    </source>
</evidence>
<dbReference type="InterPro" id="IPR036052">
    <property type="entry name" value="TrpB-like_PALP_sf"/>
</dbReference>
<proteinExistence type="predicted"/>
<feature type="compositionally biased region" description="Low complexity" evidence="2">
    <location>
        <begin position="527"/>
        <end position="544"/>
    </location>
</feature>
<dbReference type="NCBIfam" id="NF007989">
    <property type="entry name" value="PRK10717.1"/>
    <property type="match status" value="1"/>
</dbReference>
<sequence>MFSRIAYSTRLARSFTTAPVNGFVGAIGNTPLIRLNKLSEETGCDILGKAEFQNPGGSVKDRAALYVIKDAEESGRLKPGGTVVEGTAGNTGIGLAHSQEKIDLLKMLGADVRPVPAVAYENPKNYNHQAKEYAEATPGAVWTNQFDNVANARAHYETTGPEIWKQTGGKIDAFVCATGTGGTLSGTARYFRELHEKGEKQVESWLADPPGSVLHSYVTSGGKLKEREGIGQGRITDNLAPEVTNLAGALHIPDEKSIEMVYRLLDEEGIYVGASSSLNVVAARELGLKKGPGKTIVTILCDGAYRYQTRLFSRKWLESKGLVKAIPDRLQNMVKRVEWSMMLFVDALCTMHNMTHAFKQANVLFNNCYAGLIWQVVYAQLKDQHPRVYHRAQHKTLQHLTTTGRCAEYWRLLRRPSEYTFFVVQAHWYIQNYLETKMEFSSSPSPMGSVRRAPPPPIRTQSSYTPPNYISSRRGSVATLLYDMPPASPGKMMQYGSNNRHSQSRILSSPPATGELLYSIPTPGSPPVRVSRPPAPRNSVMSPRRSVHPQSPPPPPARTRTSTSLPPEPTQKELDDYEFLCRRFFFAQDENAKLSMDTIMNKIPQYHQAKYTRVQANVRREFHLTQSLRKISEFRAHLSSVQPGCSLSPAARASPSAALARKERAEKFQAFVEAQCGSAGTQNFFVGLYAAMKLQTLPPSVGGTGEGRIEWEIDDAVFMESGGNQFMLDAIDMMKGVFGFDERPLNYRPLPCRSFHQPSLFSSTNVLSNSRDRGEDPSLSEAINKPIRAAPPGRSRAPSDPFLDPTRSSPSMNAALAMTLPTPEESATDLDSLGPSTPLDERGPEIPPPASLSDQYAASTYSMDAEIFLNEQQLRIWTFPPYITNPELHKLMAIFPSSITSQTVPRFKPLAKAKPRKGRRKGADIDLEGEGNPMQMGLSIDPAGVDSDLVKERGEIRKGTGRMWIGDLMRLPGWRGTFWDSIRDWFRHLFR</sequence>
<dbReference type="Gene3D" id="3.40.50.1100">
    <property type="match status" value="4"/>
</dbReference>
<evidence type="ECO:0000313" key="5">
    <source>
        <dbReference type="Proteomes" id="UP000663853"/>
    </source>
</evidence>
<name>A0A8H2XUV3_9AGAM</name>
<dbReference type="PROSITE" id="PS00901">
    <property type="entry name" value="CYS_SYNTHASE"/>
    <property type="match status" value="1"/>
</dbReference>
<evidence type="ECO:0000313" key="4">
    <source>
        <dbReference type="EMBL" id="CAE6435423.1"/>
    </source>
</evidence>
<evidence type="ECO:0000256" key="2">
    <source>
        <dbReference type="SAM" id="MobiDB-lite"/>
    </source>
</evidence>
<comment type="caution">
    <text evidence="4">The sequence shown here is derived from an EMBL/GenBank/DDBJ whole genome shotgun (WGS) entry which is preliminary data.</text>
</comment>
<feature type="region of interest" description="Disordered" evidence="2">
    <location>
        <begin position="918"/>
        <end position="938"/>
    </location>
</feature>
<dbReference type="InterPro" id="IPR050214">
    <property type="entry name" value="Cys_Synth/Cystath_Beta-Synth"/>
</dbReference>
<gene>
    <name evidence="4" type="ORF">RDB_LOCUS29490</name>
</gene>
<organism evidence="4 5">
    <name type="scientific">Rhizoctonia solani</name>
    <dbReference type="NCBI Taxonomy" id="456999"/>
    <lineage>
        <taxon>Eukaryota</taxon>
        <taxon>Fungi</taxon>
        <taxon>Dikarya</taxon>
        <taxon>Basidiomycota</taxon>
        <taxon>Agaricomycotina</taxon>
        <taxon>Agaricomycetes</taxon>
        <taxon>Cantharellales</taxon>
        <taxon>Ceratobasidiaceae</taxon>
        <taxon>Rhizoctonia</taxon>
    </lineage>
</organism>
<dbReference type="InterPro" id="IPR001926">
    <property type="entry name" value="TrpB-like_PALP"/>
</dbReference>
<accession>A0A8H2XUV3</accession>
<dbReference type="Pfam" id="PF00291">
    <property type="entry name" value="PALP"/>
    <property type="match status" value="1"/>
</dbReference>